<sequence>MKVTSILAILGLASLSIAGIVPKDEDSHMLEKRCSNYNAVSACQSTCRQNHNAASACRYCNGQPSCQSSCESTVNARLRRCNACCQASCTTCS</sequence>
<name>A0A9P8VBG7_9PEZI</name>
<organism evidence="2 3">
    <name type="scientific">Plectosphaerella plurivora</name>
    <dbReference type="NCBI Taxonomy" id="936078"/>
    <lineage>
        <taxon>Eukaryota</taxon>
        <taxon>Fungi</taxon>
        <taxon>Dikarya</taxon>
        <taxon>Ascomycota</taxon>
        <taxon>Pezizomycotina</taxon>
        <taxon>Sordariomycetes</taxon>
        <taxon>Hypocreomycetidae</taxon>
        <taxon>Glomerellales</taxon>
        <taxon>Plectosphaerellaceae</taxon>
        <taxon>Plectosphaerella</taxon>
    </lineage>
</organism>
<reference evidence="2" key="1">
    <citation type="journal article" date="2021" name="Nat. Commun.">
        <title>Genetic determinants of endophytism in the Arabidopsis root mycobiome.</title>
        <authorList>
            <person name="Mesny F."/>
            <person name="Miyauchi S."/>
            <person name="Thiergart T."/>
            <person name="Pickel B."/>
            <person name="Atanasova L."/>
            <person name="Karlsson M."/>
            <person name="Huettel B."/>
            <person name="Barry K.W."/>
            <person name="Haridas S."/>
            <person name="Chen C."/>
            <person name="Bauer D."/>
            <person name="Andreopoulos W."/>
            <person name="Pangilinan J."/>
            <person name="LaButti K."/>
            <person name="Riley R."/>
            <person name="Lipzen A."/>
            <person name="Clum A."/>
            <person name="Drula E."/>
            <person name="Henrissat B."/>
            <person name="Kohler A."/>
            <person name="Grigoriev I.V."/>
            <person name="Martin F.M."/>
            <person name="Hacquard S."/>
        </authorList>
    </citation>
    <scope>NUCLEOTIDE SEQUENCE</scope>
    <source>
        <strain evidence="2">MPI-SDFR-AT-0117</strain>
    </source>
</reference>
<feature type="chain" id="PRO_5040493030" evidence="1">
    <location>
        <begin position="19"/>
        <end position="93"/>
    </location>
</feature>
<dbReference type="AlphaFoldDB" id="A0A9P8VBG7"/>
<gene>
    <name evidence="2" type="ORF">F5X68DRAFT_232413</name>
</gene>
<dbReference type="OrthoDB" id="5336127at2759"/>
<protein>
    <submittedName>
        <fullName evidence="2">Uncharacterized protein</fullName>
    </submittedName>
</protein>
<feature type="signal peptide" evidence="1">
    <location>
        <begin position="1"/>
        <end position="18"/>
    </location>
</feature>
<evidence type="ECO:0000313" key="2">
    <source>
        <dbReference type="EMBL" id="KAH6686246.1"/>
    </source>
</evidence>
<keyword evidence="3" id="KW-1185">Reference proteome</keyword>
<evidence type="ECO:0000256" key="1">
    <source>
        <dbReference type="SAM" id="SignalP"/>
    </source>
</evidence>
<evidence type="ECO:0000313" key="3">
    <source>
        <dbReference type="Proteomes" id="UP000770015"/>
    </source>
</evidence>
<comment type="caution">
    <text evidence="2">The sequence shown here is derived from an EMBL/GenBank/DDBJ whole genome shotgun (WGS) entry which is preliminary data.</text>
</comment>
<proteinExistence type="predicted"/>
<dbReference type="EMBL" id="JAGSXJ010000013">
    <property type="protein sequence ID" value="KAH6686246.1"/>
    <property type="molecule type" value="Genomic_DNA"/>
</dbReference>
<accession>A0A9P8VBG7</accession>
<keyword evidence="1" id="KW-0732">Signal</keyword>
<dbReference type="Proteomes" id="UP000770015">
    <property type="component" value="Unassembled WGS sequence"/>
</dbReference>